<evidence type="ECO:0000256" key="6">
    <source>
        <dbReference type="ARBA" id="ARBA00012161"/>
    </source>
</evidence>
<dbReference type="PROSITE" id="PS51450">
    <property type="entry name" value="LRR"/>
    <property type="match status" value="2"/>
</dbReference>
<evidence type="ECO:0000256" key="14">
    <source>
        <dbReference type="ARBA" id="ARBA00022842"/>
    </source>
</evidence>
<evidence type="ECO:0000256" key="3">
    <source>
        <dbReference type="ARBA" id="ARBA00004123"/>
    </source>
</evidence>
<keyword evidence="15" id="KW-0694">RNA-binding</keyword>
<name>A0AAV4ZZA9_9AGAM</name>
<dbReference type="GO" id="GO:0004535">
    <property type="term" value="F:poly(A)-specific ribonuclease activity"/>
    <property type="evidence" value="ECO:0007669"/>
    <property type="project" value="UniProtKB-EC"/>
</dbReference>
<dbReference type="AlphaFoldDB" id="A0AAV4ZZA9"/>
<dbReference type="EMBL" id="BPWL01000001">
    <property type="protein sequence ID" value="GJJ06248.1"/>
    <property type="molecule type" value="Genomic_DNA"/>
</dbReference>
<evidence type="ECO:0000256" key="7">
    <source>
        <dbReference type="ARBA" id="ARBA00022490"/>
    </source>
</evidence>
<dbReference type="CDD" id="cd09097">
    <property type="entry name" value="Deadenylase_CCR4"/>
    <property type="match status" value="1"/>
</dbReference>
<keyword evidence="8" id="KW-0433">Leucine-rich repeat</keyword>
<comment type="subcellular location">
    <subcellularLocation>
        <location evidence="4">Cytoplasm</location>
    </subcellularLocation>
    <subcellularLocation>
        <location evidence="3">Nucleus</location>
    </subcellularLocation>
</comment>
<evidence type="ECO:0000256" key="18">
    <source>
        <dbReference type="ARBA" id="ARBA00023242"/>
    </source>
</evidence>
<dbReference type="PANTHER" id="PTHR12121:SF100">
    <property type="entry name" value="POLY(A)-SPECIFIC RIBONUCLEASE"/>
    <property type="match status" value="1"/>
</dbReference>
<dbReference type="InterPro" id="IPR003591">
    <property type="entry name" value="Leu-rich_rpt_typical-subtyp"/>
</dbReference>
<evidence type="ECO:0000256" key="17">
    <source>
        <dbReference type="ARBA" id="ARBA00023163"/>
    </source>
</evidence>
<feature type="compositionally biased region" description="Low complexity" evidence="23">
    <location>
        <begin position="86"/>
        <end position="97"/>
    </location>
</feature>
<keyword evidence="16" id="KW-0805">Transcription regulation</keyword>
<evidence type="ECO:0000256" key="12">
    <source>
        <dbReference type="ARBA" id="ARBA00022801"/>
    </source>
</evidence>
<dbReference type="PANTHER" id="PTHR12121">
    <property type="entry name" value="CARBON CATABOLITE REPRESSOR PROTEIN 4"/>
    <property type="match status" value="1"/>
</dbReference>
<dbReference type="GO" id="GO:0046872">
    <property type="term" value="F:metal ion binding"/>
    <property type="evidence" value="ECO:0007669"/>
    <property type="project" value="UniProtKB-KW"/>
</dbReference>
<keyword evidence="7" id="KW-0963">Cytoplasm</keyword>
<dbReference type="Gene3D" id="3.80.10.10">
    <property type="entry name" value="Ribonuclease Inhibitor"/>
    <property type="match status" value="1"/>
</dbReference>
<evidence type="ECO:0000256" key="2">
    <source>
        <dbReference type="ARBA" id="ARBA00001946"/>
    </source>
</evidence>
<evidence type="ECO:0000256" key="1">
    <source>
        <dbReference type="ARBA" id="ARBA00001663"/>
    </source>
</evidence>
<accession>A0AAV4ZZA9</accession>
<keyword evidence="18" id="KW-0539">Nucleus</keyword>
<evidence type="ECO:0000256" key="5">
    <source>
        <dbReference type="ARBA" id="ARBA00010774"/>
    </source>
</evidence>
<dbReference type="FunFam" id="3.60.10.10:FF:000037">
    <property type="entry name" value="Glucose-repressible alcohol dehydrogenase transcriptional effector"/>
    <property type="match status" value="1"/>
</dbReference>
<dbReference type="InterPro" id="IPR032675">
    <property type="entry name" value="LRR_dom_sf"/>
</dbReference>
<feature type="domain" description="Endonuclease/exonuclease/phosphatase" evidence="24">
    <location>
        <begin position="290"/>
        <end position="616"/>
    </location>
</feature>
<dbReference type="Proteomes" id="UP001050691">
    <property type="component" value="Unassembled WGS sequence"/>
</dbReference>
<dbReference type="GO" id="GO:0003723">
    <property type="term" value="F:RNA binding"/>
    <property type="evidence" value="ECO:0007669"/>
    <property type="project" value="UniProtKB-KW"/>
</dbReference>
<gene>
    <name evidence="25" type="ORF">Clacol_000439</name>
</gene>
<keyword evidence="12" id="KW-0378">Hydrolase</keyword>
<keyword evidence="11" id="KW-0677">Repeat</keyword>
<keyword evidence="13" id="KW-0269">Exonuclease</keyword>
<comment type="cofactor">
    <cofactor evidence="2">
        <name>Mg(2+)</name>
        <dbReference type="ChEBI" id="CHEBI:18420"/>
    </cofactor>
</comment>
<evidence type="ECO:0000256" key="4">
    <source>
        <dbReference type="ARBA" id="ARBA00004496"/>
    </source>
</evidence>
<reference evidence="25" key="1">
    <citation type="submission" date="2021-10" db="EMBL/GenBank/DDBJ databases">
        <title>De novo Genome Assembly of Clathrus columnatus (Basidiomycota, Fungi) Using Illumina and Nanopore Sequence Data.</title>
        <authorList>
            <person name="Ogiso-Tanaka E."/>
            <person name="Itagaki H."/>
            <person name="Hosoya T."/>
            <person name="Hosaka K."/>
        </authorList>
    </citation>
    <scope>NUCLEOTIDE SEQUENCE</scope>
    <source>
        <strain evidence="25">MO-923</strain>
    </source>
</reference>
<dbReference type="InterPro" id="IPR036691">
    <property type="entry name" value="Endo/exonu/phosph_ase_sf"/>
</dbReference>
<evidence type="ECO:0000256" key="8">
    <source>
        <dbReference type="ARBA" id="ARBA00022614"/>
    </source>
</evidence>
<evidence type="ECO:0000256" key="10">
    <source>
        <dbReference type="ARBA" id="ARBA00022723"/>
    </source>
</evidence>
<feature type="compositionally biased region" description="Pro residues" evidence="23">
    <location>
        <begin position="61"/>
        <end position="70"/>
    </location>
</feature>
<sequence>MLQNGSPPQPPLNHHWQSQLLKAELCRQANTPHHRARASAMATRNSAKAPIPITNPNVKLQPPPPQPPPDASIDGSDSPRSDKQNSPGSSSSASPPGRLTNGHTSSALTASSLAPAPRTSNIRKQESTWTTLDLGGIRLKNISLNLFRFSYLTILYLNHNSLTFVPPEISRLQQLILLDLSGNEITSVPPELGMLTLLRELYLFDNQITTLPHELGSLYQLEMLGIEGNPMEAGLRNILQKDGTAALISFLRDSCPVPSPPPERQWRTLLSDAERKALENDPLSESFTLLSYNILCERSATSHMYGYTPSWALAWDYRKELILTEIMNYDADFLCLQEVEVGQFEDYFLRNLSAHDYEGVHWPKSRARTMGENERRRVDGCAIFYKANKYQLVENLLIEFNQIALQRPDFKKTDDMFNRVLTKDHIAVVTLLENRTTGSRLVIANVHIHWDPEYRDVKLVQVALLMEELQKISDRFAKLPPRLFTHDDPNQPAPPTYADGSKIPTIVCGDFNSVPESGVYDFLANGTVPSDHSDFMSHVYGKYTSDGLKHRLNLKSIYANVPEFNMTNHTPGFQGQIDYIWYSSSTMAVTSVLGEVDKTYLSKVVGFPNAHFPSDHICLIGELRIKPPKDNPDFLLDFILLWLGSSSVGLELK</sequence>
<feature type="compositionally biased region" description="Low complexity" evidence="23">
    <location>
        <begin position="104"/>
        <end position="117"/>
    </location>
</feature>
<dbReference type="SMART" id="SM00369">
    <property type="entry name" value="LRR_TYP"/>
    <property type="match status" value="3"/>
</dbReference>
<evidence type="ECO:0000256" key="21">
    <source>
        <dbReference type="ARBA" id="ARBA00031469"/>
    </source>
</evidence>
<evidence type="ECO:0000256" key="9">
    <source>
        <dbReference type="ARBA" id="ARBA00022722"/>
    </source>
</evidence>
<dbReference type="GO" id="GO:0005634">
    <property type="term" value="C:nucleus"/>
    <property type="evidence" value="ECO:0007669"/>
    <property type="project" value="UniProtKB-SubCell"/>
</dbReference>
<dbReference type="Pfam" id="PF13855">
    <property type="entry name" value="LRR_8"/>
    <property type="match status" value="1"/>
</dbReference>
<evidence type="ECO:0000313" key="25">
    <source>
        <dbReference type="EMBL" id="GJJ06248.1"/>
    </source>
</evidence>
<evidence type="ECO:0000256" key="15">
    <source>
        <dbReference type="ARBA" id="ARBA00022884"/>
    </source>
</evidence>
<keyword evidence="10" id="KW-0479">Metal-binding</keyword>
<keyword evidence="26" id="KW-1185">Reference proteome</keyword>
<dbReference type="Gene3D" id="3.60.10.10">
    <property type="entry name" value="Endonuclease/exonuclease/phosphatase"/>
    <property type="match status" value="1"/>
</dbReference>
<dbReference type="InterPro" id="IPR001611">
    <property type="entry name" value="Leu-rich_rpt"/>
</dbReference>
<keyword evidence="17" id="KW-0804">Transcription</keyword>
<dbReference type="InterPro" id="IPR050410">
    <property type="entry name" value="CCR4/nocturin_mRNA_transcr"/>
</dbReference>
<evidence type="ECO:0000256" key="23">
    <source>
        <dbReference type="SAM" id="MobiDB-lite"/>
    </source>
</evidence>
<comment type="similarity">
    <text evidence="5">Belongs to the CCR4/nocturin family.</text>
</comment>
<dbReference type="EC" id="3.1.13.4" evidence="6"/>
<feature type="region of interest" description="Disordered" evidence="23">
    <location>
        <begin position="1"/>
        <end position="122"/>
    </location>
</feature>
<organism evidence="25 26">
    <name type="scientific">Clathrus columnatus</name>
    <dbReference type="NCBI Taxonomy" id="1419009"/>
    <lineage>
        <taxon>Eukaryota</taxon>
        <taxon>Fungi</taxon>
        <taxon>Dikarya</taxon>
        <taxon>Basidiomycota</taxon>
        <taxon>Agaricomycotina</taxon>
        <taxon>Agaricomycetes</taxon>
        <taxon>Phallomycetidae</taxon>
        <taxon>Phallales</taxon>
        <taxon>Clathraceae</taxon>
        <taxon>Clathrus</taxon>
    </lineage>
</organism>
<dbReference type="InterPro" id="IPR005135">
    <property type="entry name" value="Endo/exonuclease/phosphatase"/>
</dbReference>
<keyword evidence="9" id="KW-0540">Nuclease</keyword>
<comment type="caution">
    <text evidence="25">The sequence shown here is derived from an EMBL/GenBank/DDBJ whole genome shotgun (WGS) entry which is preliminary data.</text>
</comment>
<evidence type="ECO:0000256" key="20">
    <source>
        <dbReference type="ARBA" id="ARBA00030493"/>
    </source>
</evidence>
<dbReference type="SUPFAM" id="SSF56219">
    <property type="entry name" value="DNase I-like"/>
    <property type="match status" value="1"/>
</dbReference>
<proteinExistence type="inferred from homology"/>
<protein>
    <recommendedName>
        <fullName evidence="19">CCR4-Not complex 3'-5'-exoribonuclease subunit Ccr4</fullName>
        <ecNumber evidence="6">3.1.13.4</ecNumber>
    </recommendedName>
    <alternativeName>
        <fullName evidence="20">Carbon catabolite repressor protein 4</fullName>
    </alternativeName>
    <alternativeName>
        <fullName evidence="21">Cytoplasmic deadenylase</fullName>
    </alternativeName>
    <alternativeName>
        <fullName evidence="22">Glucose-repressible alcohol dehydrogenase transcriptional effector</fullName>
    </alternativeName>
</protein>
<evidence type="ECO:0000256" key="11">
    <source>
        <dbReference type="ARBA" id="ARBA00022737"/>
    </source>
</evidence>
<comment type="catalytic activity">
    <reaction evidence="1">
        <text>Exonucleolytic cleavage of poly(A) to 5'-AMP.</text>
        <dbReference type="EC" id="3.1.13.4"/>
    </reaction>
</comment>
<evidence type="ECO:0000256" key="13">
    <source>
        <dbReference type="ARBA" id="ARBA00022839"/>
    </source>
</evidence>
<dbReference type="Pfam" id="PF03372">
    <property type="entry name" value="Exo_endo_phos"/>
    <property type="match status" value="1"/>
</dbReference>
<evidence type="ECO:0000256" key="22">
    <source>
        <dbReference type="ARBA" id="ARBA00033317"/>
    </source>
</evidence>
<dbReference type="SUPFAM" id="SSF52058">
    <property type="entry name" value="L domain-like"/>
    <property type="match status" value="1"/>
</dbReference>
<evidence type="ECO:0000259" key="24">
    <source>
        <dbReference type="Pfam" id="PF03372"/>
    </source>
</evidence>
<evidence type="ECO:0000256" key="16">
    <source>
        <dbReference type="ARBA" id="ARBA00023015"/>
    </source>
</evidence>
<evidence type="ECO:0000256" key="19">
    <source>
        <dbReference type="ARBA" id="ARBA00023475"/>
    </source>
</evidence>
<keyword evidence="14" id="KW-0460">Magnesium</keyword>
<evidence type="ECO:0000313" key="26">
    <source>
        <dbReference type="Proteomes" id="UP001050691"/>
    </source>
</evidence>
<dbReference type="GO" id="GO:0005737">
    <property type="term" value="C:cytoplasm"/>
    <property type="evidence" value="ECO:0007669"/>
    <property type="project" value="UniProtKB-SubCell"/>
</dbReference>